<name>A0A1P8K6K1_9BURK</name>
<reference evidence="2 3" key="1">
    <citation type="submission" date="2017-01" db="EMBL/GenBank/DDBJ databases">
        <authorList>
            <person name="Mah S.A."/>
            <person name="Swanson W.J."/>
            <person name="Moy G.W."/>
            <person name="Vacquier V.D."/>
        </authorList>
    </citation>
    <scope>NUCLEOTIDE SEQUENCE [LARGE SCALE GENOMIC DNA]</scope>
    <source>
        <strain evidence="2 3">DSM 22694</strain>
    </source>
</reference>
<evidence type="ECO:0000313" key="3">
    <source>
        <dbReference type="Proteomes" id="UP000186110"/>
    </source>
</evidence>
<sequence length="419" mass="46628">MADTDFQFHYHHVGGRGGNLPFEEGPMRVPKQFYPDIQLHLYDADPDCEKQLAGKGFACPTQVHTKALWSEKGNKTLYVYYDPHASSFLRANPAMAKHYRWQPQCGDFELGTMLRPVKNIPMAVESLDAHVAESKVRVDFLSLDTQGAELDILKGALQTCSDSVVGVMAEISLDPLYEGQGLFTTLTDHLRTLHFSLVTVNWNELGSYRAPLGFRSKSCPIDGDAYYIKDAVAVSYHPEPYRDLMKLAFLSLTFGLLERCMEALVLAKDLQSDFSGPVPSYVTMLQELLRAFEATPKVFPVTLQDFYGRPNEQVHLTVEVIRARYFSAMPVELRQPHLVNLITLAATAQTPVEGFLAASGFEALAAEVTERRIKEAMHTLQYIGVPIAKQDGRTIYNAAVEPEIRAIPYTGASTSSQGA</sequence>
<dbReference type="PANTHER" id="PTHR36973">
    <property type="entry name" value="SLL1456 PROTEIN-RELATED"/>
    <property type="match status" value="1"/>
</dbReference>
<feature type="domain" description="Methyltransferase FkbM" evidence="1">
    <location>
        <begin position="11"/>
        <end position="192"/>
    </location>
</feature>
<dbReference type="InterPro" id="IPR029063">
    <property type="entry name" value="SAM-dependent_MTases_sf"/>
</dbReference>
<dbReference type="NCBIfam" id="TIGR01444">
    <property type="entry name" value="fkbM_fam"/>
    <property type="match status" value="1"/>
</dbReference>
<dbReference type="AlphaFoldDB" id="A0A1P8K6K1"/>
<dbReference type="InterPro" id="IPR053188">
    <property type="entry name" value="FkbM_Methyltransferase"/>
</dbReference>
<dbReference type="PANTHER" id="PTHR36973:SF4">
    <property type="entry name" value="NODULATION PROTEIN"/>
    <property type="match status" value="1"/>
</dbReference>
<gene>
    <name evidence="2" type="ORF">RS694_02990</name>
</gene>
<protein>
    <recommendedName>
        <fullName evidence="1">Methyltransferase FkbM domain-containing protein</fullName>
    </recommendedName>
</protein>
<dbReference type="Proteomes" id="UP000186110">
    <property type="component" value="Chromosome"/>
</dbReference>
<dbReference type="Pfam" id="PF05050">
    <property type="entry name" value="Methyltransf_21"/>
    <property type="match status" value="1"/>
</dbReference>
<keyword evidence="3" id="KW-1185">Reference proteome</keyword>
<dbReference type="Gene3D" id="3.40.50.150">
    <property type="entry name" value="Vaccinia Virus protein VP39"/>
    <property type="match status" value="1"/>
</dbReference>
<evidence type="ECO:0000313" key="2">
    <source>
        <dbReference type="EMBL" id="APW41619.1"/>
    </source>
</evidence>
<dbReference type="InterPro" id="IPR006342">
    <property type="entry name" value="FkbM_mtfrase"/>
</dbReference>
<evidence type="ECO:0000259" key="1">
    <source>
        <dbReference type="Pfam" id="PF05050"/>
    </source>
</evidence>
<dbReference type="EMBL" id="CP019239">
    <property type="protein sequence ID" value="APW41619.1"/>
    <property type="molecule type" value="Genomic_DNA"/>
</dbReference>
<dbReference type="GO" id="GO:0008171">
    <property type="term" value="F:O-methyltransferase activity"/>
    <property type="evidence" value="ECO:0007669"/>
    <property type="project" value="TreeGrafter"/>
</dbReference>
<accession>A0A1P8K6K1</accession>
<organism evidence="2 3">
    <name type="scientific">Rhodoferax saidenbachensis</name>
    <dbReference type="NCBI Taxonomy" id="1484693"/>
    <lineage>
        <taxon>Bacteria</taxon>
        <taxon>Pseudomonadati</taxon>
        <taxon>Pseudomonadota</taxon>
        <taxon>Betaproteobacteria</taxon>
        <taxon>Burkholderiales</taxon>
        <taxon>Comamonadaceae</taxon>
        <taxon>Rhodoferax</taxon>
    </lineage>
</organism>
<proteinExistence type="predicted"/>
<dbReference type="KEGG" id="rsb:RS694_02990"/>
<dbReference type="STRING" id="1484693.RS694_02990"/>
<dbReference type="SUPFAM" id="SSF53335">
    <property type="entry name" value="S-adenosyl-L-methionine-dependent methyltransferases"/>
    <property type="match status" value="1"/>
</dbReference>
<dbReference type="RefSeq" id="WP_029708063.1">
    <property type="nucleotide sequence ID" value="NZ_CP019239.1"/>
</dbReference>